<evidence type="ECO:0000313" key="1">
    <source>
        <dbReference type="EMBL" id="GGD64392.1"/>
    </source>
</evidence>
<reference evidence="1" key="1">
    <citation type="journal article" date="2014" name="Int. J. Syst. Evol. Microbiol.">
        <title>Complete genome sequence of Corynebacterium casei LMG S-19264T (=DSM 44701T), isolated from a smear-ripened cheese.</title>
        <authorList>
            <consortium name="US DOE Joint Genome Institute (JGI-PGF)"/>
            <person name="Walter F."/>
            <person name="Albersmeier A."/>
            <person name="Kalinowski J."/>
            <person name="Ruckert C."/>
        </authorList>
    </citation>
    <scope>NUCLEOTIDE SEQUENCE</scope>
    <source>
        <strain evidence="1">CGMCC 1.15178</strain>
    </source>
</reference>
<sequence length="40" mass="4357">MKKNLYSLLATVLASAAVVVVSTASWAFIHQPETPEELLK</sequence>
<proteinExistence type="predicted"/>
<comment type="caution">
    <text evidence="1">The sequence shown here is derived from an EMBL/GenBank/DDBJ whole genome shotgun (WGS) entry which is preliminary data.</text>
</comment>
<dbReference type="NCBIfam" id="TIGR04223">
    <property type="entry name" value="quorum_AgrD"/>
    <property type="match status" value="1"/>
</dbReference>
<dbReference type="Proteomes" id="UP000612456">
    <property type="component" value="Unassembled WGS sequence"/>
</dbReference>
<dbReference type="InterPro" id="IPR009229">
    <property type="entry name" value="AgrD"/>
</dbReference>
<reference evidence="1" key="2">
    <citation type="submission" date="2020-09" db="EMBL/GenBank/DDBJ databases">
        <authorList>
            <person name="Sun Q."/>
            <person name="Zhou Y."/>
        </authorList>
    </citation>
    <scope>NUCLEOTIDE SEQUENCE</scope>
    <source>
        <strain evidence="1">CGMCC 1.15178</strain>
    </source>
</reference>
<gene>
    <name evidence="1" type="ORF">GCM10010911_22670</name>
</gene>
<organism evidence="1 2">
    <name type="scientific">Paenibacillus nasutitermitis</name>
    <dbReference type="NCBI Taxonomy" id="1652958"/>
    <lineage>
        <taxon>Bacteria</taxon>
        <taxon>Bacillati</taxon>
        <taxon>Bacillota</taxon>
        <taxon>Bacilli</taxon>
        <taxon>Bacillales</taxon>
        <taxon>Paenibacillaceae</taxon>
        <taxon>Paenibacillus</taxon>
    </lineage>
</organism>
<dbReference type="EMBL" id="BMHP01000002">
    <property type="protein sequence ID" value="GGD64392.1"/>
    <property type="molecule type" value="Genomic_DNA"/>
</dbReference>
<name>A0A917DRY7_9BACL</name>
<dbReference type="AlphaFoldDB" id="A0A917DRY7"/>
<evidence type="ECO:0008006" key="3">
    <source>
        <dbReference type="Google" id="ProtNLM"/>
    </source>
</evidence>
<keyword evidence="2" id="KW-1185">Reference proteome</keyword>
<dbReference type="RefSeq" id="WP_188992094.1">
    <property type="nucleotide sequence ID" value="NZ_BMHP01000002.1"/>
</dbReference>
<accession>A0A917DRY7</accession>
<evidence type="ECO:0000313" key="2">
    <source>
        <dbReference type="Proteomes" id="UP000612456"/>
    </source>
</evidence>
<protein>
    <recommendedName>
        <fullName evidence="3">Cyclic lactone autoinducer peptide</fullName>
    </recommendedName>
</protein>